<keyword evidence="4" id="KW-1003">Cell membrane</keyword>
<dbReference type="EMBL" id="AZBU02000002">
    <property type="protein sequence ID" value="TKR96442.1"/>
    <property type="molecule type" value="Genomic_DNA"/>
</dbReference>
<evidence type="ECO:0000256" key="9">
    <source>
        <dbReference type="ARBA" id="ARBA00023136"/>
    </source>
</evidence>
<dbReference type="GO" id="GO:0005886">
    <property type="term" value="C:plasma membrane"/>
    <property type="evidence" value="ECO:0007669"/>
    <property type="project" value="UniProtKB-SubCell"/>
</dbReference>
<reference evidence="13 14" key="1">
    <citation type="journal article" date="2015" name="Genome Biol.">
        <title>Comparative genomics of Steinernema reveals deeply conserved gene regulatory networks.</title>
        <authorList>
            <person name="Dillman A.R."/>
            <person name="Macchietto M."/>
            <person name="Porter C.F."/>
            <person name="Rogers A."/>
            <person name="Williams B."/>
            <person name="Antoshechkin I."/>
            <person name="Lee M.M."/>
            <person name="Goodwin Z."/>
            <person name="Lu X."/>
            <person name="Lewis E.E."/>
            <person name="Goodrich-Blair H."/>
            <person name="Stock S.P."/>
            <person name="Adams B.J."/>
            <person name="Sternberg P.W."/>
            <person name="Mortazavi A."/>
        </authorList>
    </citation>
    <scope>NUCLEOTIDE SEQUENCE [LARGE SCALE GENOMIC DNA]</scope>
    <source>
        <strain evidence="13 14">ALL</strain>
    </source>
</reference>
<dbReference type="InterPro" id="IPR038377">
    <property type="entry name" value="Na/Glc_symporter_sf"/>
</dbReference>
<dbReference type="InterPro" id="IPR001734">
    <property type="entry name" value="Na/solute_symporter"/>
</dbReference>
<comment type="similarity">
    <text evidence="2 11">Belongs to the sodium:solute symporter (SSF) (TC 2.A.21) family.</text>
</comment>
<dbReference type="Gene3D" id="1.20.1730.10">
    <property type="entry name" value="Sodium/glucose cotransporter"/>
    <property type="match status" value="1"/>
</dbReference>
<evidence type="ECO:0000256" key="3">
    <source>
        <dbReference type="ARBA" id="ARBA00022448"/>
    </source>
</evidence>
<proteinExistence type="inferred from homology"/>
<accession>A0A4U5PIF7</accession>
<reference evidence="13 14" key="2">
    <citation type="journal article" date="2019" name="G3 (Bethesda)">
        <title>Hybrid Assembly of the Genome of the Entomopathogenic Nematode Steinernema carpocapsae Identifies the X-Chromosome.</title>
        <authorList>
            <person name="Serra L."/>
            <person name="Macchietto M."/>
            <person name="Macias-Munoz A."/>
            <person name="McGill C.J."/>
            <person name="Rodriguez I.M."/>
            <person name="Rodriguez B."/>
            <person name="Murad R."/>
            <person name="Mortazavi A."/>
        </authorList>
    </citation>
    <scope>NUCLEOTIDE SEQUENCE [LARGE SCALE GENOMIC DNA]</scope>
    <source>
        <strain evidence="13 14">ALL</strain>
    </source>
</reference>
<dbReference type="OrthoDB" id="5920055at2759"/>
<keyword evidence="8" id="KW-0406">Ion transport</keyword>
<name>A0A4U5PIF7_STECR</name>
<feature type="transmembrane region" description="Helical" evidence="12">
    <location>
        <begin position="35"/>
        <end position="57"/>
    </location>
</feature>
<gene>
    <name evidence="13" type="ORF">L596_010457</name>
</gene>
<evidence type="ECO:0000256" key="2">
    <source>
        <dbReference type="ARBA" id="ARBA00006434"/>
    </source>
</evidence>
<sequence length="130" mass="14545">MPIIPVAMSLLATFLSGISLLGTPAEIFERGLLWSLMYYSAPIAFALSGIFFVPIFYNLKTTSVYEYLELRFYSRLLRLLCAGAFLVNTIVYMGVVIYAPSVALSGVSETMGADFAHRLHNDPIHIYRRP</sequence>
<evidence type="ECO:0000256" key="5">
    <source>
        <dbReference type="ARBA" id="ARBA00022692"/>
    </source>
</evidence>
<comment type="caution">
    <text evidence="13">The sequence shown here is derived from an EMBL/GenBank/DDBJ whole genome shotgun (WGS) entry which is preliminary data.</text>
</comment>
<dbReference type="InterPro" id="IPR051163">
    <property type="entry name" value="Sodium:Solute_Symporter_SSF"/>
</dbReference>
<protein>
    <submittedName>
        <fullName evidence="13">Uncharacterized protein</fullName>
    </submittedName>
</protein>
<dbReference type="Proteomes" id="UP000298663">
    <property type="component" value="Unassembled WGS sequence"/>
</dbReference>
<evidence type="ECO:0000313" key="14">
    <source>
        <dbReference type="Proteomes" id="UP000298663"/>
    </source>
</evidence>
<keyword evidence="9 12" id="KW-0472">Membrane</keyword>
<evidence type="ECO:0000256" key="10">
    <source>
        <dbReference type="ARBA" id="ARBA00023201"/>
    </source>
</evidence>
<dbReference type="PANTHER" id="PTHR42985:SF40">
    <property type="entry name" value="LD47995P-RELATED"/>
    <property type="match status" value="1"/>
</dbReference>
<keyword evidence="14" id="KW-1185">Reference proteome</keyword>
<evidence type="ECO:0000256" key="12">
    <source>
        <dbReference type="SAM" id="Phobius"/>
    </source>
</evidence>
<comment type="subcellular location">
    <subcellularLocation>
        <location evidence="1">Cell membrane</location>
        <topology evidence="1">Multi-pass membrane protein</topology>
    </subcellularLocation>
</comment>
<dbReference type="Pfam" id="PF00474">
    <property type="entry name" value="SSF"/>
    <property type="match status" value="1"/>
</dbReference>
<evidence type="ECO:0000256" key="7">
    <source>
        <dbReference type="ARBA" id="ARBA00023053"/>
    </source>
</evidence>
<evidence type="ECO:0000256" key="4">
    <source>
        <dbReference type="ARBA" id="ARBA00022475"/>
    </source>
</evidence>
<dbReference type="GO" id="GO:0015293">
    <property type="term" value="F:symporter activity"/>
    <property type="evidence" value="ECO:0007669"/>
    <property type="project" value="TreeGrafter"/>
</dbReference>
<keyword evidence="6 12" id="KW-1133">Transmembrane helix</keyword>
<keyword evidence="5 12" id="KW-0812">Transmembrane</keyword>
<dbReference type="PANTHER" id="PTHR42985">
    <property type="entry name" value="SODIUM-COUPLED MONOCARBOXYLATE TRANSPORTER"/>
    <property type="match status" value="1"/>
</dbReference>
<evidence type="ECO:0000256" key="11">
    <source>
        <dbReference type="RuleBase" id="RU362091"/>
    </source>
</evidence>
<evidence type="ECO:0000313" key="13">
    <source>
        <dbReference type="EMBL" id="TKR96442.1"/>
    </source>
</evidence>
<dbReference type="STRING" id="34508.A0A4U5PIF7"/>
<keyword evidence="7" id="KW-0915">Sodium</keyword>
<dbReference type="GO" id="GO:0006814">
    <property type="term" value="P:sodium ion transport"/>
    <property type="evidence" value="ECO:0007669"/>
    <property type="project" value="UniProtKB-KW"/>
</dbReference>
<evidence type="ECO:0000256" key="6">
    <source>
        <dbReference type="ARBA" id="ARBA00022989"/>
    </source>
</evidence>
<dbReference type="AlphaFoldDB" id="A0A4U5PIF7"/>
<feature type="transmembrane region" description="Helical" evidence="12">
    <location>
        <begin position="77"/>
        <end position="99"/>
    </location>
</feature>
<keyword evidence="3" id="KW-0813">Transport</keyword>
<evidence type="ECO:0000256" key="1">
    <source>
        <dbReference type="ARBA" id="ARBA00004651"/>
    </source>
</evidence>
<dbReference type="PROSITE" id="PS50283">
    <property type="entry name" value="NA_SOLUT_SYMP_3"/>
    <property type="match status" value="1"/>
</dbReference>
<evidence type="ECO:0000256" key="8">
    <source>
        <dbReference type="ARBA" id="ARBA00023065"/>
    </source>
</evidence>
<keyword evidence="10" id="KW-0739">Sodium transport</keyword>
<organism evidence="13 14">
    <name type="scientific">Steinernema carpocapsae</name>
    <name type="common">Entomopathogenic nematode</name>
    <dbReference type="NCBI Taxonomy" id="34508"/>
    <lineage>
        <taxon>Eukaryota</taxon>
        <taxon>Metazoa</taxon>
        <taxon>Ecdysozoa</taxon>
        <taxon>Nematoda</taxon>
        <taxon>Chromadorea</taxon>
        <taxon>Rhabditida</taxon>
        <taxon>Tylenchina</taxon>
        <taxon>Panagrolaimomorpha</taxon>
        <taxon>Strongyloidoidea</taxon>
        <taxon>Steinernematidae</taxon>
        <taxon>Steinernema</taxon>
    </lineage>
</organism>